<gene>
    <name evidence="2" type="ORF">M407DRAFT_32472</name>
</gene>
<feature type="compositionally biased region" description="Polar residues" evidence="1">
    <location>
        <begin position="1"/>
        <end position="17"/>
    </location>
</feature>
<organism evidence="2 3">
    <name type="scientific">Tulasnella calospora MUT 4182</name>
    <dbReference type="NCBI Taxonomy" id="1051891"/>
    <lineage>
        <taxon>Eukaryota</taxon>
        <taxon>Fungi</taxon>
        <taxon>Dikarya</taxon>
        <taxon>Basidiomycota</taxon>
        <taxon>Agaricomycotina</taxon>
        <taxon>Agaricomycetes</taxon>
        <taxon>Cantharellales</taxon>
        <taxon>Tulasnellaceae</taxon>
        <taxon>Tulasnella</taxon>
    </lineage>
</organism>
<accession>A0A0C3K909</accession>
<feature type="non-terminal residue" evidence="2">
    <location>
        <position position="199"/>
    </location>
</feature>
<keyword evidence="3" id="KW-1185">Reference proteome</keyword>
<protein>
    <submittedName>
        <fullName evidence="2">Uncharacterized protein</fullName>
    </submittedName>
</protein>
<evidence type="ECO:0000256" key="1">
    <source>
        <dbReference type="SAM" id="MobiDB-lite"/>
    </source>
</evidence>
<feature type="region of interest" description="Disordered" evidence="1">
    <location>
        <begin position="99"/>
        <end position="199"/>
    </location>
</feature>
<sequence>MTSPGIQDGTKTLNSASEADAHASLRASHIEARLAELDQLSDVRRGLLRELYFTMKSQFDPSSILSIESEVEETSSQEGEKFLSEWDIDEEFTFKSITLLNADVPSPPSPGAPKGNRGSLESPSRPSKPSTTRGENEMELDTPERRVAQPTEEAMVDAMVKDEDDMEASMVVGESVENANQPEKVESEPIGQDPATPSS</sequence>
<feature type="region of interest" description="Disordered" evidence="1">
    <location>
        <begin position="1"/>
        <end position="20"/>
    </location>
</feature>
<reference evidence="3" key="2">
    <citation type="submission" date="2015-01" db="EMBL/GenBank/DDBJ databases">
        <title>Evolutionary Origins and Diversification of the Mycorrhizal Mutualists.</title>
        <authorList>
            <consortium name="DOE Joint Genome Institute"/>
            <consortium name="Mycorrhizal Genomics Consortium"/>
            <person name="Kohler A."/>
            <person name="Kuo A."/>
            <person name="Nagy L.G."/>
            <person name="Floudas D."/>
            <person name="Copeland A."/>
            <person name="Barry K.W."/>
            <person name="Cichocki N."/>
            <person name="Veneault-Fourrey C."/>
            <person name="LaButti K."/>
            <person name="Lindquist E.A."/>
            <person name="Lipzen A."/>
            <person name="Lundell T."/>
            <person name="Morin E."/>
            <person name="Murat C."/>
            <person name="Riley R."/>
            <person name="Ohm R."/>
            <person name="Sun H."/>
            <person name="Tunlid A."/>
            <person name="Henrissat B."/>
            <person name="Grigoriev I.V."/>
            <person name="Hibbett D.S."/>
            <person name="Martin F."/>
        </authorList>
    </citation>
    <scope>NUCLEOTIDE SEQUENCE [LARGE SCALE GENOMIC DNA]</scope>
    <source>
        <strain evidence="3">MUT 4182</strain>
    </source>
</reference>
<dbReference type="HOGENOM" id="CLU_1375214_0_0_1"/>
<dbReference type="Proteomes" id="UP000054248">
    <property type="component" value="Unassembled WGS sequence"/>
</dbReference>
<evidence type="ECO:0000313" key="3">
    <source>
        <dbReference type="Proteomes" id="UP000054248"/>
    </source>
</evidence>
<evidence type="ECO:0000313" key="2">
    <source>
        <dbReference type="EMBL" id="KIO17853.1"/>
    </source>
</evidence>
<proteinExistence type="predicted"/>
<feature type="compositionally biased region" description="Low complexity" evidence="1">
    <location>
        <begin position="122"/>
        <end position="133"/>
    </location>
</feature>
<dbReference type="EMBL" id="KN823337">
    <property type="protein sequence ID" value="KIO17853.1"/>
    <property type="molecule type" value="Genomic_DNA"/>
</dbReference>
<dbReference type="AlphaFoldDB" id="A0A0C3K909"/>
<reference evidence="2 3" key="1">
    <citation type="submission" date="2014-04" db="EMBL/GenBank/DDBJ databases">
        <authorList>
            <consortium name="DOE Joint Genome Institute"/>
            <person name="Kuo A."/>
            <person name="Girlanda M."/>
            <person name="Perotto S."/>
            <person name="Kohler A."/>
            <person name="Nagy L.G."/>
            <person name="Floudas D."/>
            <person name="Copeland A."/>
            <person name="Barry K.W."/>
            <person name="Cichocki N."/>
            <person name="Veneault-Fourrey C."/>
            <person name="LaButti K."/>
            <person name="Lindquist E.A."/>
            <person name="Lipzen A."/>
            <person name="Lundell T."/>
            <person name="Morin E."/>
            <person name="Murat C."/>
            <person name="Sun H."/>
            <person name="Tunlid A."/>
            <person name="Henrissat B."/>
            <person name="Grigoriev I.V."/>
            <person name="Hibbett D.S."/>
            <person name="Martin F."/>
            <person name="Nordberg H.P."/>
            <person name="Cantor M.N."/>
            <person name="Hua S.X."/>
        </authorList>
    </citation>
    <scope>NUCLEOTIDE SEQUENCE [LARGE SCALE GENOMIC DNA]</scope>
    <source>
        <strain evidence="2 3">MUT 4182</strain>
    </source>
</reference>
<name>A0A0C3K909_9AGAM</name>